<dbReference type="HOGENOM" id="CLU_2191849_0_0_5"/>
<dbReference type="AlphaFoldDB" id="B2IFA6"/>
<reference evidence="2" key="1">
    <citation type="submission" date="2008-03" db="EMBL/GenBank/DDBJ databases">
        <title>Complete sequence of chromosome of Beijerinckia indica subsp. indica ATCC 9039.</title>
        <authorList>
            <consortium name="US DOE Joint Genome Institute"/>
            <person name="Copeland A."/>
            <person name="Lucas S."/>
            <person name="Lapidus A."/>
            <person name="Glavina del Rio T."/>
            <person name="Dalin E."/>
            <person name="Tice H."/>
            <person name="Bruce D."/>
            <person name="Goodwin L."/>
            <person name="Pitluck S."/>
            <person name="LaButti K."/>
            <person name="Schmutz J."/>
            <person name="Larimer F."/>
            <person name="Land M."/>
            <person name="Hauser L."/>
            <person name="Kyrpides N."/>
            <person name="Mikhailova N."/>
            <person name="Dunfield P.F."/>
            <person name="Dedysh S.N."/>
            <person name="Liesack W."/>
            <person name="Saw J.H."/>
            <person name="Alam M."/>
            <person name="Chen Y."/>
            <person name="Murrell J.C."/>
            <person name="Richardson P."/>
        </authorList>
    </citation>
    <scope>NUCLEOTIDE SEQUENCE [LARGE SCALE GENOMIC DNA]</scope>
    <source>
        <strain evidence="2">ATCC 9039 / DSM 1715 / NCIMB 8712</strain>
    </source>
</reference>
<dbReference type="RefSeq" id="WP_012385027.1">
    <property type="nucleotide sequence ID" value="NC_010581.1"/>
</dbReference>
<dbReference type="KEGG" id="bid:Bind_2049"/>
<proteinExistence type="predicted"/>
<dbReference type="Proteomes" id="UP000001695">
    <property type="component" value="Chromosome"/>
</dbReference>
<gene>
    <name evidence="1" type="ordered locus">Bind_2049</name>
</gene>
<dbReference type="SUPFAM" id="SSF53335">
    <property type="entry name" value="S-adenosyl-L-methionine-dependent methyltransferases"/>
    <property type="match status" value="1"/>
</dbReference>
<evidence type="ECO:0000313" key="2">
    <source>
        <dbReference type="Proteomes" id="UP000001695"/>
    </source>
</evidence>
<organism evidence="1 2">
    <name type="scientific">Beijerinckia indica subsp. indica (strain ATCC 9039 / DSM 1715 / NCIMB 8712)</name>
    <dbReference type="NCBI Taxonomy" id="395963"/>
    <lineage>
        <taxon>Bacteria</taxon>
        <taxon>Pseudomonadati</taxon>
        <taxon>Pseudomonadota</taxon>
        <taxon>Alphaproteobacteria</taxon>
        <taxon>Hyphomicrobiales</taxon>
        <taxon>Beijerinckiaceae</taxon>
        <taxon>Beijerinckia</taxon>
    </lineage>
</organism>
<evidence type="ECO:0000313" key="1">
    <source>
        <dbReference type="EMBL" id="ACB95671.1"/>
    </source>
</evidence>
<dbReference type="OrthoDB" id="9765084at2"/>
<dbReference type="InterPro" id="IPR029063">
    <property type="entry name" value="SAM-dependent_MTases_sf"/>
</dbReference>
<dbReference type="STRING" id="395963.Bind_2049"/>
<reference evidence="1 2" key="2">
    <citation type="journal article" date="2010" name="J. Bacteriol.">
        <title>Complete genome sequence of Beijerinckia indica subsp. indica.</title>
        <authorList>
            <person name="Tamas I."/>
            <person name="Dedysh S.N."/>
            <person name="Liesack W."/>
            <person name="Stott M.B."/>
            <person name="Alam M."/>
            <person name="Murrell J.C."/>
            <person name="Dunfield P.F."/>
        </authorList>
    </citation>
    <scope>NUCLEOTIDE SEQUENCE [LARGE SCALE GENOMIC DNA]</scope>
    <source>
        <strain evidence="2">ATCC 9039 / DSM 1715 / NCIMB 8712</strain>
    </source>
</reference>
<keyword evidence="2" id="KW-1185">Reference proteome</keyword>
<accession>B2IFA6</accession>
<protein>
    <submittedName>
        <fullName evidence="1">Uncharacterized protein</fullName>
    </submittedName>
</protein>
<name>B2IFA6_BEII9</name>
<dbReference type="EMBL" id="CP001016">
    <property type="protein sequence ID" value="ACB95671.1"/>
    <property type="molecule type" value="Genomic_DNA"/>
</dbReference>
<sequence length="108" mass="12243">MSEQKSVQEIIIPDYVARHATSYQIDEFRKFFNRIDLRGKRVLEIGCDYNLVTARLFAANGADYVATTISQIVFPMSLCRKTLSFLQGMLGTSDLTKSVLILSTAWPF</sequence>